<evidence type="ECO:0008006" key="4">
    <source>
        <dbReference type="Google" id="ProtNLM"/>
    </source>
</evidence>
<protein>
    <recommendedName>
        <fullName evidence="4">DUF4148 domain-containing protein</fullName>
    </recommendedName>
</protein>
<name>A0ABX1QEM5_9RHOO</name>
<proteinExistence type="predicted"/>
<gene>
    <name evidence="2" type="ORF">GPA25_19185</name>
</gene>
<sequence length="126" mass="13357">MKGSGLAAIFPIPPAFRAGGVGLMLRNAVSGRVVSTSAVLIAALASALVSTPGLARDRASTPSLDGGPLIIYHNTPDQRRAELRRALISGADFPQAPAARPRMSQERRDALNQELREAVRGAYQQR</sequence>
<reference evidence="2 3" key="1">
    <citation type="submission" date="2019-12" db="EMBL/GenBank/DDBJ databases">
        <title>Comparative genomics gives insights into the taxonomy of the Azoarcus-Aromatoleum group and reveals separate origins of nif in the plant-associated Azoarcus and non-plant-associated Aromatoleum sub-groups.</title>
        <authorList>
            <person name="Lafos M."/>
            <person name="Maluk M."/>
            <person name="Batista M."/>
            <person name="Junghare M."/>
            <person name="Carmona M."/>
            <person name="Faoro H."/>
            <person name="Cruz L.M."/>
            <person name="Battistoni F."/>
            <person name="De Souza E."/>
            <person name="Pedrosa F."/>
            <person name="Chen W.-M."/>
            <person name="Poole P.S."/>
            <person name="Dixon R.A."/>
            <person name="James E.K."/>
        </authorList>
    </citation>
    <scope>NUCLEOTIDE SEQUENCE [LARGE SCALE GENOMIC DNA]</scope>
    <source>
        <strain evidence="2 3">22Lin</strain>
    </source>
</reference>
<comment type="caution">
    <text evidence="2">The sequence shown here is derived from an EMBL/GenBank/DDBJ whole genome shotgun (WGS) entry which is preliminary data.</text>
</comment>
<evidence type="ECO:0000313" key="3">
    <source>
        <dbReference type="Proteomes" id="UP000648984"/>
    </source>
</evidence>
<keyword evidence="3" id="KW-1185">Reference proteome</keyword>
<dbReference type="RefSeq" id="WP_169262020.1">
    <property type="nucleotide sequence ID" value="NZ_WTVQ01000043.1"/>
</dbReference>
<evidence type="ECO:0000313" key="2">
    <source>
        <dbReference type="EMBL" id="NMG76882.1"/>
    </source>
</evidence>
<accession>A0ABX1QEM5</accession>
<dbReference type="Proteomes" id="UP000648984">
    <property type="component" value="Unassembled WGS sequence"/>
</dbReference>
<dbReference type="EMBL" id="WTVQ01000043">
    <property type="protein sequence ID" value="NMG76882.1"/>
    <property type="molecule type" value="Genomic_DNA"/>
</dbReference>
<organism evidence="2 3">
    <name type="scientific">Aromatoleum diolicum</name>
    <dbReference type="NCBI Taxonomy" id="75796"/>
    <lineage>
        <taxon>Bacteria</taxon>
        <taxon>Pseudomonadati</taxon>
        <taxon>Pseudomonadota</taxon>
        <taxon>Betaproteobacteria</taxon>
        <taxon>Rhodocyclales</taxon>
        <taxon>Rhodocyclaceae</taxon>
        <taxon>Aromatoleum</taxon>
    </lineage>
</organism>
<feature type="region of interest" description="Disordered" evidence="1">
    <location>
        <begin position="94"/>
        <end position="126"/>
    </location>
</feature>
<feature type="compositionally biased region" description="Basic and acidic residues" evidence="1">
    <location>
        <begin position="103"/>
        <end position="119"/>
    </location>
</feature>
<evidence type="ECO:0000256" key="1">
    <source>
        <dbReference type="SAM" id="MobiDB-lite"/>
    </source>
</evidence>